<keyword evidence="3" id="KW-1185">Reference proteome</keyword>
<accession>A0A5E4S4V2</accession>
<dbReference type="Proteomes" id="UP000414233">
    <property type="component" value="Unassembled WGS sequence"/>
</dbReference>
<feature type="transmembrane region" description="Helical" evidence="1">
    <location>
        <begin position="12"/>
        <end position="32"/>
    </location>
</feature>
<keyword evidence="1" id="KW-1133">Transmembrane helix</keyword>
<protein>
    <submittedName>
        <fullName evidence="2">Aminotransferase</fullName>
    </submittedName>
</protein>
<evidence type="ECO:0000313" key="3">
    <source>
        <dbReference type="Proteomes" id="UP000414233"/>
    </source>
</evidence>
<name>A0A5E4S4V2_9BURK</name>
<evidence type="ECO:0000256" key="1">
    <source>
        <dbReference type="SAM" id="Phobius"/>
    </source>
</evidence>
<gene>
    <name evidence="2" type="ORF">PTE30175_00506</name>
</gene>
<dbReference type="GO" id="GO:0008483">
    <property type="term" value="F:transaminase activity"/>
    <property type="evidence" value="ECO:0007669"/>
    <property type="project" value="UniProtKB-KW"/>
</dbReference>
<dbReference type="EMBL" id="CABPRZ010000002">
    <property type="protein sequence ID" value="VVD69752.1"/>
    <property type="molecule type" value="Genomic_DNA"/>
</dbReference>
<keyword evidence="1" id="KW-0472">Membrane</keyword>
<reference evidence="2 3" key="1">
    <citation type="submission" date="2019-08" db="EMBL/GenBank/DDBJ databases">
        <authorList>
            <person name="Peeters C."/>
        </authorList>
    </citation>
    <scope>NUCLEOTIDE SEQUENCE [LARGE SCALE GENOMIC DNA]</scope>
    <source>
        <strain evidence="2 3">LMG 30175</strain>
    </source>
</reference>
<evidence type="ECO:0000313" key="2">
    <source>
        <dbReference type="EMBL" id="VVD69752.1"/>
    </source>
</evidence>
<proteinExistence type="predicted"/>
<keyword evidence="1" id="KW-0812">Transmembrane</keyword>
<keyword evidence="2" id="KW-0032">Aminotransferase</keyword>
<organism evidence="2 3">
    <name type="scientific">Pandoraea terrae</name>
    <dbReference type="NCBI Taxonomy" id="1537710"/>
    <lineage>
        <taxon>Bacteria</taxon>
        <taxon>Pseudomonadati</taxon>
        <taxon>Pseudomonadota</taxon>
        <taxon>Betaproteobacteria</taxon>
        <taxon>Burkholderiales</taxon>
        <taxon>Burkholderiaceae</taxon>
        <taxon>Pandoraea</taxon>
    </lineage>
</organism>
<dbReference type="AlphaFoldDB" id="A0A5E4S4V2"/>
<keyword evidence="2" id="KW-0808">Transferase</keyword>
<sequence length="151" mass="17554">MQLGLFDLPWWGHALVTLGLTHVTIASVTIFLHRHQAHRALALHPIASHGFRFWLWLTTGMITHEWVAIHRKHHATCETLEDPHSPQVYGIRQVLFEGTELYRKELRNTSTLQKYGHGTPDDWIERKLYGKQATLGIGALQAFSRRLRRYD</sequence>